<dbReference type="InterPro" id="IPR051919">
    <property type="entry name" value="W-dependent_AOR"/>
</dbReference>
<dbReference type="STRING" id="91360.SAMN05660330_04323"/>
<dbReference type="Pfam" id="PF02730">
    <property type="entry name" value="AFOR_N"/>
    <property type="match status" value="1"/>
</dbReference>
<dbReference type="Proteomes" id="UP000199073">
    <property type="component" value="Unassembled WGS sequence"/>
</dbReference>
<dbReference type="RefSeq" id="WP_092226263.1">
    <property type="nucleotide sequence ID" value="NZ_FNJI01000078.1"/>
</dbReference>
<reference evidence="2 3" key="1">
    <citation type="submission" date="2016-10" db="EMBL/GenBank/DDBJ databases">
        <authorList>
            <person name="de Groot N.N."/>
        </authorList>
    </citation>
    <scope>NUCLEOTIDE SEQUENCE [LARGE SCALE GENOMIC DNA]</scope>
    <source>
        <strain evidence="2 3">DSM 12130</strain>
    </source>
</reference>
<dbReference type="SMART" id="SM00790">
    <property type="entry name" value="AFOR_N"/>
    <property type="match status" value="1"/>
</dbReference>
<dbReference type="InterPro" id="IPR036503">
    <property type="entry name" value="Ald_Fedxn_OxRdtase_N_sf"/>
</dbReference>
<accession>A0A1H0VZE9</accession>
<dbReference type="Gene3D" id="3.60.9.10">
    <property type="entry name" value="Aldehyde ferredoxin oxidoreductase, N-terminal domain"/>
    <property type="match status" value="1"/>
</dbReference>
<dbReference type="OrthoDB" id="9763894at2"/>
<dbReference type="GO" id="GO:0016625">
    <property type="term" value="F:oxidoreductase activity, acting on the aldehyde or oxo group of donors, iron-sulfur protein as acceptor"/>
    <property type="evidence" value="ECO:0007669"/>
    <property type="project" value="InterPro"/>
</dbReference>
<evidence type="ECO:0000313" key="3">
    <source>
        <dbReference type="Proteomes" id="UP000199073"/>
    </source>
</evidence>
<dbReference type="InterPro" id="IPR013983">
    <property type="entry name" value="Ald_Fedxn_OxRdtase_N"/>
</dbReference>
<keyword evidence="3" id="KW-1185">Reference proteome</keyword>
<dbReference type="PANTHER" id="PTHR30038:SF0">
    <property type="entry name" value="TUNGSTEN-CONTAINING ALDEHYDE FERREDOXIN OXIDOREDUCTASE"/>
    <property type="match status" value="1"/>
</dbReference>
<name>A0A1H0VZE9_9BACT</name>
<feature type="domain" description="Aldehyde ferredoxin oxidoreductase N-terminal" evidence="1">
    <location>
        <begin position="14"/>
        <end position="101"/>
    </location>
</feature>
<dbReference type="GO" id="GO:0051536">
    <property type="term" value="F:iron-sulfur cluster binding"/>
    <property type="evidence" value="ECO:0007669"/>
    <property type="project" value="InterPro"/>
</dbReference>
<dbReference type="AlphaFoldDB" id="A0A1H0VZE9"/>
<evidence type="ECO:0000259" key="1">
    <source>
        <dbReference type="SMART" id="SM00790"/>
    </source>
</evidence>
<organism evidence="2 3">
    <name type="scientific">Desulforhopalus singaporensis</name>
    <dbReference type="NCBI Taxonomy" id="91360"/>
    <lineage>
        <taxon>Bacteria</taxon>
        <taxon>Pseudomonadati</taxon>
        <taxon>Thermodesulfobacteriota</taxon>
        <taxon>Desulfobulbia</taxon>
        <taxon>Desulfobulbales</taxon>
        <taxon>Desulfocapsaceae</taxon>
        <taxon>Desulforhopalus</taxon>
    </lineage>
</organism>
<protein>
    <submittedName>
        <fullName evidence="2">Aldehyde ferredoxin oxidoreductase, N-terminal domain</fullName>
    </submittedName>
</protein>
<sequence length="101" mass="11022">MLKGGNDERYTLWIFGKQLRVSLSTGEIKIEKINTNILRKFIGGVGYGARLLYDELKAGIDTLSAKNKLVFSTSPLTANNVPAGGSIMACFKSPLTQVWGK</sequence>
<proteinExistence type="predicted"/>
<dbReference type="EMBL" id="FNJI01000078">
    <property type="protein sequence ID" value="SDP83625.1"/>
    <property type="molecule type" value="Genomic_DNA"/>
</dbReference>
<dbReference type="SUPFAM" id="SSF56228">
    <property type="entry name" value="Aldehyde ferredoxin oxidoreductase, N-terminal domain"/>
    <property type="match status" value="1"/>
</dbReference>
<evidence type="ECO:0000313" key="2">
    <source>
        <dbReference type="EMBL" id="SDP83625.1"/>
    </source>
</evidence>
<gene>
    <name evidence="2" type="ORF">SAMN05660330_04323</name>
</gene>
<dbReference type="PANTHER" id="PTHR30038">
    <property type="entry name" value="ALDEHYDE FERREDOXIN OXIDOREDUCTASE"/>
    <property type="match status" value="1"/>
</dbReference>